<dbReference type="HOGENOM" id="CLU_031285_9_1_11"/>
<dbReference type="Proteomes" id="UP000002029">
    <property type="component" value="Chromosome"/>
</dbReference>
<dbReference type="PANTHER" id="PTHR43649">
    <property type="entry name" value="ARABINOSE-BINDING PROTEIN-RELATED"/>
    <property type="match status" value="1"/>
</dbReference>
<keyword evidence="5" id="KW-0472">Membrane</keyword>
<evidence type="ECO:0000256" key="3">
    <source>
        <dbReference type="ARBA" id="ARBA00022729"/>
    </source>
</evidence>
<evidence type="ECO:0000313" key="6">
    <source>
        <dbReference type="EMBL" id="ACZ91652.1"/>
    </source>
</evidence>
<name>D2B9A7_STRRD</name>
<organism evidence="6 7">
    <name type="scientific">Streptosporangium roseum (strain ATCC 12428 / DSM 43021 / JCM 3005 / KCTC 9067 / NCIMB 10171 / NRRL 2505 / NI 9100)</name>
    <dbReference type="NCBI Taxonomy" id="479432"/>
    <lineage>
        <taxon>Bacteria</taxon>
        <taxon>Bacillati</taxon>
        <taxon>Actinomycetota</taxon>
        <taxon>Actinomycetes</taxon>
        <taxon>Streptosporangiales</taxon>
        <taxon>Streptosporangiaceae</taxon>
        <taxon>Streptosporangium</taxon>
    </lineage>
</organism>
<keyword evidence="5" id="KW-0812">Transmembrane</keyword>
<dbReference type="RefSeq" id="WP_012895379.1">
    <property type="nucleotide sequence ID" value="NC_013595.1"/>
</dbReference>
<dbReference type="PANTHER" id="PTHR43649:SF34">
    <property type="entry name" value="ABC TRANSPORTER PERIPLASMIC-BINDING PROTEIN YCJN-RELATED"/>
    <property type="match status" value="1"/>
</dbReference>
<evidence type="ECO:0000256" key="5">
    <source>
        <dbReference type="SAM" id="Phobius"/>
    </source>
</evidence>
<dbReference type="SUPFAM" id="SSF53850">
    <property type="entry name" value="Periplasmic binding protein-like II"/>
    <property type="match status" value="1"/>
</dbReference>
<keyword evidence="3" id="KW-0732">Signal</keyword>
<dbReference type="EMBL" id="CP001814">
    <property type="protein sequence ID" value="ACZ91652.1"/>
    <property type="molecule type" value="Genomic_DNA"/>
</dbReference>
<feature type="region of interest" description="Disordered" evidence="4">
    <location>
        <begin position="406"/>
        <end position="426"/>
    </location>
</feature>
<dbReference type="OrthoDB" id="3495561at2"/>
<dbReference type="eggNOG" id="COG1653">
    <property type="taxonomic scope" value="Bacteria"/>
</dbReference>
<evidence type="ECO:0000256" key="1">
    <source>
        <dbReference type="ARBA" id="ARBA00008520"/>
    </source>
</evidence>
<proteinExistence type="inferred from homology"/>
<dbReference type="STRING" id="479432.Sros_9021"/>
<gene>
    <name evidence="6" type="ordered locus">Sros_9021</name>
</gene>
<evidence type="ECO:0000256" key="2">
    <source>
        <dbReference type="ARBA" id="ARBA00022448"/>
    </source>
</evidence>
<dbReference type="InterPro" id="IPR006059">
    <property type="entry name" value="SBP"/>
</dbReference>
<accession>D2B9A7</accession>
<keyword evidence="7" id="KW-1185">Reference proteome</keyword>
<keyword evidence="2" id="KW-0813">Transport</keyword>
<feature type="transmembrane region" description="Helical" evidence="5">
    <location>
        <begin position="21"/>
        <end position="41"/>
    </location>
</feature>
<dbReference type="Gene3D" id="3.40.190.10">
    <property type="entry name" value="Periplasmic binding protein-like II"/>
    <property type="match status" value="1"/>
</dbReference>
<protein>
    <submittedName>
        <fullName evidence="6">ABC-type sugar transport system periplasmic component-like protein</fullName>
    </submittedName>
</protein>
<dbReference type="Pfam" id="PF13416">
    <property type="entry name" value="SBP_bac_8"/>
    <property type="match status" value="1"/>
</dbReference>
<dbReference type="KEGG" id="sro:Sros_9021"/>
<keyword evidence="5" id="KW-1133">Transmembrane helix</keyword>
<keyword evidence="6" id="KW-0762">Sugar transport</keyword>
<reference evidence="6 7" key="1">
    <citation type="journal article" date="2010" name="Stand. Genomic Sci.">
        <title>Complete genome sequence of Streptosporangium roseum type strain (NI 9100).</title>
        <authorList>
            <person name="Nolan M."/>
            <person name="Sikorski J."/>
            <person name="Jando M."/>
            <person name="Lucas S."/>
            <person name="Lapidus A."/>
            <person name="Glavina Del Rio T."/>
            <person name="Chen F."/>
            <person name="Tice H."/>
            <person name="Pitluck S."/>
            <person name="Cheng J.F."/>
            <person name="Chertkov O."/>
            <person name="Sims D."/>
            <person name="Meincke L."/>
            <person name="Brettin T."/>
            <person name="Han C."/>
            <person name="Detter J.C."/>
            <person name="Bruce D."/>
            <person name="Goodwin L."/>
            <person name="Land M."/>
            <person name="Hauser L."/>
            <person name="Chang Y.J."/>
            <person name="Jeffries C.D."/>
            <person name="Ivanova N."/>
            <person name="Mavromatis K."/>
            <person name="Mikhailova N."/>
            <person name="Chen A."/>
            <person name="Palaniappan K."/>
            <person name="Chain P."/>
            <person name="Rohde M."/>
            <person name="Goker M."/>
            <person name="Bristow J."/>
            <person name="Eisen J.A."/>
            <person name="Markowitz V."/>
            <person name="Hugenholtz P."/>
            <person name="Kyrpides N.C."/>
            <person name="Klenk H.P."/>
        </authorList>
    </citation>
    <scope>NUCLEOTIDE SEQUENCE [LARGE SCALE GENOMIC DNA]</scope>
    <source>
        <strain evidence="7">ATCC 12428 / DSM 43021 / JCM 3005 / NI 9100</strain>
    </source>
</reference>
<evidence type="ECO:0000313" key="7">
    <source>
        <dbReference type="Proteomes" id="UP000002029"/>
    </source>
</evidence>
<dbReference type="InterPro" id="IPR050490">
    <property type="entry name" value="Bact_solute-bd_prot1"/>
</dbReference>
<evidence type="ECO:0000256" key="4">
    <source>
        <dbReference type="SAM" id="MobiDB-lite"/>
    </source>
</evidence>
<dbReference type="AlphaFoldDB" id="D2B9A7"/>
<comment type="similarity">
    <text evidence="1">Belongs to the bacterial solute-binding protein 1 family.</text>
</comment>
<sequence>MSAIRRPRDLLRRLDPAQRRWGGAGLVAGLALASVLVSLTGKGAPPSVSSFTGCGGPNRLTVATGADITAGSFRRDLIEEWNRTHTTQVTLVEVADRTDEERAEMVGRARLGSCAYDVFSVDVAWMAEFARSGYIRPYPLEPGEANRYVDNVLKAGQVDGVQYAVPFVTDVPLLFHRRGVPVPATMEQLWKYAAENGGYSVQLGDYEGGTVNLLEAIRSAGGRVTDGERIVVDEGDSAEAVREALSRWHALLEKGVLARGAENFSKEDTFSTFRNGFLERGSKNSVEESSLRAFRDDDVAYMRNWPFAFHRLATDRSMYDDQGRLRFGMAALPGTGMLGGFNLAISAHSGNPAKARTLIDFLTGHDAQMKLFACSGYPPVLESVYEEYARNPRTCGQLLAASGTAADPTAGKGTTAPTDGPTPVPAGEDTELTGPMLQDLAAKIHQALRTAESRPQYSYYATFSEVFRSCARAVVTGDLLAKELDLARFADALRDARQGRAPAETVRSLAHCGKPEGRQGQ</sequence>